<dbReference type="Proteomes" id="UP001151760">
    <property type="component" value="Unassembled WGS sequence"/>
</dbReference>
<evidence type="ECO:0000313" key="2">
    <source>
        <dbReference type="Proteomes" id="UP001151760"/>
    </source>
</evidence>
<protein>
    <submittedName>
        <fullName evidence="1">Uncharacterized protein</fullName>
    </submittedName>
</protein>
<comment type="caution">
    <text evidence="1">The sequence shown here is derived from an EMBL/GenBank/DDBJ whole genome shotgun (WGS) entry which is preliminary data.</text>
</comment>
<organism evidence="1 2">
    <name type="scientific">Tanacetum coccineum</name>
    <dbReference type="NCBI Taxonomy" id="301880"/>
    <lineage>
        <taxon>Eukaryota</taxon>
        <taxon>Viridiplantae</taxon>
        <taxon>Streptophyta</taxon>
        <taxon>Embryophyta</taxon>
        <taxon>Tracheophyta</taxon>
        <taxon>Spermatophyta</taxon>
        <taxon>Magnoliopsida</taxon>
        <taxon>eudicotyledons</taxon>
        <taxon>Gunneridae</taxon>
        <taxon>Pentapetalae</taxon>
        <taxon>asterids</taxon>
        <taxon>campanulids</taxon>
        <taxon>Asterales</taxon>
        <taxon>Asteraceae</taxon>
        <taxon>Asteroideae</taxon>
        <taxon>Anthemideae</taxon>
        <taxon>Anthemidinae</taxon>
        <taxon>Tanacetum</taxon>
    </lineage>
</organism>
<keyword evidence="2" id="KW-1185">Reference proteome</keyword>
<evidence type="ECO:0000313" key="1">
    <source>
        <dbReference type="EMBL" id="GJT84988.1"/>
    </source>
</evidence>
<sequence>MTLRITRKSCCCVTQAENVFSLQAEKSDWLADTDEEIDDKEWKHITFYMAKIKMFLMQTQCTYSEPIRTGKASQNPNNKSDLRTLFMWGPEESATDRVFAGHIDSSNATVSARLLHLRNPTAHDMEISEVIPTFDAPVTPADVTATSMNGRKQLITPICLMAKASPTQHGMGHRRLPHLNFDYINSFQRKMLLIGLPKLKYGAKDQLVPLMK</sequence>
<reference evidence="1" key="1">
    <citation type="journal article" date="2022" name="Int. J. Mol. Sci.">
        <title>Draft Genome of Tanacetum Coccineum: Genomic Comparison of Closely Related Tanacetum-Family Plants.</title>
        <authorList>
            <person name="Yamashiro T."/>
            <person name="Shiraishi A."/>
            <person name="Nakayama K."/>
            <person name="Satake H."/>
        </authorList>
    </citation>
    <scope>NUCLEOTIDE SEQUENCE</scope>
</reference>
<dbReference type="EMBL" id="BQNB010019408">
    <property type="protein sequence ID" value="GJT84988.1"/>
    <property type="molecule type" value="Genomic_DNA"/>
</dbReference>
<accession>A0ABQ5HB61</accession>
<gene>
    <name evidence="1" type="ORF">Tco_1066705</name>
</gene>
<proteinExistence type="predicted"/>
<name>A0ABQ5HB61_9ASTR</name>
<reference evidence="1" key="2">
    <citation type="submission" date="2022-01" db="EMBL/GenBank/DDBJ databases">
        <authorList>
            <person name="Yamashiro T."/>
            <person name="Shiraishi A."/>
            <person name="Satake H."/>
            <person name="Nakayama K."/>
        </authorList>
    </citation>
    <scope>NUCLEOTIDE SEQUENCE</scope>
</reference>